<accession>A0A1R1YGP8</accession>
<dbReference type="GO" id="GO:0005783">
    <property type="term" value="C:endoplasmic reticulum"/>
    <property type="evidence" value="ECO:0007669"/>
    <property type="project" value="TreeGrafter"/>
</dbReference>
<dbReference type="CDD" id="cd01767">
    <property type="entry name" value="UBX"/>
    <property type="match status" value="1"/>
</dbReference>
<dbReference type="PANTHER" id="PTHR23322">
    <property type="entry name" value="FAS-ASSOCIATED PROTEIN"/>
    <property type="match status" value="1"/>
</dbReference>
<feature type="compositionally biased region" description="Polar residues" evidence="2">
    <location>
        <begin position="44"/>
        <end position="54"/>
    </location>
</feature>
<evidence type="ECO:0000256" key="1">
    <source>
        <dbReference type="SAM" id="Coils"/>
    </source>
</evidence>
<dbReference type="Gene3D" id="3.10.20.90">
    <property type="entry name" value="Phosphatidylinositol 3-kinase Catalytic Subunit, Chain A, domain 1"/>
    <property type="match status" value="1"/>
</dbReference>
<evidence type="ECO:0000256" key="2">
    <source>
        <dbReference type="SAM" id="MobiDB-lite"/>
    </source>
</evidence>
<feature type="coiled-coil region" evidence="1">
    <location>
        <begin position="317"/>
        <end position="344"/>
    </location>
</feature>
<reference evidence="4 5" key="1">
    <citation type="submission" date="2017-01" db="EMBL/GenBank/DDBJ databases">
        <authorList>
            <person name="Mah S.A."/>
            <person name="Swanson W.J."/>
            <person name="Moy G.W."/>
            <person name="Vacquier V.D."/>
        </authorList>
    </citation>
    <scope>NUCLEOTIDE SEQUENCE [LARGE SCALE GENOMIC DNA]</scope>
    <source>
        <strain evidence="4 5">GSMNP</strain>
    </source>
</reference>
<dbReference type="Proteomes" id="UP000187283">
    <property type="component" value="Unassembled WGS sequence"/>
</dbReference>
<dbReference type="AlphaFoldDB" id="A0A1R1YGP8"/>
<evidence type="ECO:0000313" key="4">
    <source>
        <dbReference type="EMBL" id="OMJ26044.1"/>
    </source>
</evidence>
<feature type="compositionally biased region" description="Polar residues" evidence="2">
    <location>
        <begin position="98"/>
        <end position="117"/>
    </location>
</feature>
<dbReference type="PANTHER" id="PTHR23322:SF1">
    <property type="entry name" value="FAS-ASSOCIATED FACTOR 2"/>
    <property type="match status" value="1"/>
</dbReference>
<comment type="caution">
    <text evidence="4">The sequence shown here is derived from an EMBL/GenBank/DDBJ whole genome shotgun (WGS) entry which is preliminary data.</text>
</comment>
<dbReference type="OrthoDB" id="1026733at2759"/>
<dbReference type="SUPFAM" id="SSF54236">
    <property type="entry name" value="Ubiquitin-like"/>
    <property type="match status" value="1"/>
</dbReference>
<dbReference type="Pfam" id="PF00789">
    <property type="entry name" value="UBX"/>
    <property type="match status" value="1"/>
</dbReference>
<dbReference type="GO" id="GO:0043130">
    <property type="term" value="F:ubiquitin binding"/>
    <property type="evidence" value="ECO:0007669"/>
    <property type="project" value="TreeGrafter"/>
</dbReference>
<dbReference type="InterPro" id="IPR050730">
    <property type="entry name" value="UBX_domain-protein"/>
</dbReference>
<proteinExistence type="predicted"/>
<dbReference type="SMART" id="SM00166">
    <property type="entry name" value="UBX"/>
    <property type="match status" value="1"/>
</dbReference>
<dbReference type="STRING" id="133412.A0A1R1YGP8"/>
<feature type="domain" description="UBX" evidence="3">
    <location>
        <begin position="365"/>
        <end position="479"/>
    </location>
</feature>
<name>A0A1R1YGP8_9FUNG</name>
<dbReference type="EMBL" id="LSSN01000074">
    <property type="protein sequence ID" value="OMJ26044.1"/>
    <property type="molecule type" value="Genomic_DNA"/>
</dbReference>
<gene>
    <name evidence="4" type="ORF">AYI70_g468</name>
</gene>
<sequence length="496" mass="56316">MDSDNLNNEAGKPDSPRVTDSSARPVDESSSSSNRNSQDSQTSPGQNNIDGSSNVISTSIEPGFSLLPLLFWPIYLVIAITRASFSTIIKVVNLNKNSGHSSETEYSQIRNSSSFDGPNNLPEATPISPQNSAKEWLLNLNPSNNLSFFNGDYGEALQVSKRNFQALIVILVSELKDDAKRLIPVLSNPELINYINDTNTLVYFNSVLEISGLHVAQTLMAGDMPFIAILAPKFDTETNSFKLSVVSRLDGLPANPENDIGFVYDFINRNIERHSRILQNARREQEERARARTLREQQDLDYHASLERDRIREMELREKERLKAAKLEEKAKRKENKLLLNKQKRDWRVFTKNTVFNIDEPVGSPSDGVCVLSIRLEDGSRIKRKFNGSDSIETVYMYVETTKLTEEDISDFYSDFPNFMQNQNSGKFPAMPESIKNYKHEYDFNLVVPYPRSEFEPSQETIRECLQRVNMYPSALLMAESNNDDDDESSEDEGDE</sequence>
<feature type="compositionally biased region" description="Low complexity" evidence="2">
    <location>
        <begin position="29"/>
        <end position="43"/>
    </location>
</feature>
<dbReference type="PROSITE" id="PS50033">
    <property type="entry name" value="UBX"/>
    <property type="match status" value="1"/>
</dbReference>
<keyword evidence="1" id="KW-0175">Coiled coil</keyword>
<organism evidence="4 5">
    <name type="scientific">Smittium culicis</name>
    <dbReference type="NCBI Taxonomy" id="133412"/>
    <lineage>
        <taxon>Eukaryota</taxon>
        <taxon>Fungi</taxon>
        <taxon>Fungi incertae sedis</taxon>
        <taxon>Zoopagomycota</taxon>
        <taxon>Kickxellomycotina</taxon>
        <taxon>Harpellomycetes</taxon>
        <taxon>Harpellales</taxon>
        <taxon>Legeriomycetaceae</taxon>
        <taxon>Smittium</taxon>
    </lineage>
</organism>
<feature type="region of interest" description="Disordered" evidence="2">
    <location>
        <begin position="98"/>
        <end position="126"/>
    </location>
</feature>
<dbReference type="InterPro" id="IPR001012">
    <property type="entry name" value="UBX_dom"/>
</dbReference>
<feature type="region of interest" description="Disordered" evidence="2">
    <location>
        <begin position="1"/>
        <end position="54"/>
    </location>
</feature>
<keyword evidence="5" id="KW-1185">Reference proteome</keyword>
<dbReference type="InterPro" id="IPR029071">
    <property type="entry name" value="Ubiquitin-like_domsf"/>
</dbReference>
<dbReference type="GO" id="GO:0036503">
    <property type="term" value="P:ERAD pathway"/>
    <property type="evidence" value="ECO:0007669"/>
    <property type="project" value="TreeGrafter"/>
</dbReference>
<evidence type="ECO:0000313" key="5">
    <source>
        <dbReference type="Proteomes" id="UP000187283"/>
    </source>
</evidence>
<evidence type="ECO:0000259" key="3">
    <source>
        <dbReference type="PROSITE" id="PS50033"/>
    </source>
</evidence>
<protein>
    <submittedName>
        <fullName evidence="4">UBX domain-containing protein 10</fullName>
    </submittedName>
</protein>
<dbReference type="Gene3D" id="3.40.30.10">
    <property type="entry name" value="Glutaredoxin"/>
    <property type="match status" value="1"/>
</dbReference>